<dbReference type="Gene3D" id="1.10.1270.10">
    <property type="entry name" value="TrpR-like"/>
    <property type="match status" value="1"/>
</dbReference>
<proteinExistence type="predicted"/>
<dbReference type="GO" id="GO:0003700">
    <property type="term" value="F:DNA-binding transcription factor activity"/>
    <property type="evidence" value="ECO:0007669"/>
    <property type="project" value="InterPro"/>
</dbReference>
<dbReference type="NCBIfam" id="TIGR02531">
    <property type="entry name" value="yecD_yerC"/>
    <property type="match status" value="1"/>
</dbReference>
<dbReference type="STRING" id="1513793.SAMN06296036_13250"/>
<dbReference type="EMBL" id="FWZT01000032">
    <property type="protein sequence ID" value="SMF78323.1"/>
    <property type="molecule type" value="Genomic_DNA"/>
</dbReference>
<dbReference type="OrthoDB" id="2621539at2"/>
<dbReference type="InterPro" id="IPR000831">
    <property type="entry name" value="Trp_repress"/>
</dbReference>
<dbReference type="InterPro" id="IPR013368">
    <property type="entry name" value="YecD_YerC"/>
</dbReference>
<sequence length="107" mass="12201">MASQSGKTDDHWNGRFLEELYQSLSLLDGPEEFQAFFDDLCTPAELRSMADRWRVAKQLEKGDSYRTINEQTGVSTTTITRVARSMTYGAKGYRILLDKQKKKDGIS</sequence>
<dbReference type="PANTHER" id="PTHR40080:SF1">
    <property type="entry name" value="TRPR-LIKE PROTEIN YERC_YECD"/>
    <property type="match status" value="1"/>
</dbReference>
<dbReference type="Proteomes" id="UP000192907">
    <property type="component" value="Unassembled WGS sequence"/>
</dbReference>
<dbReference type="PANTHER" id="PTHR40080">
    <property type="entry name" value="LMO1763 PROTEIN"/>
    <property type="match status" value="1"/>
</dbReference>
<name>A0A1Y6CU83_9BACT</name>
<organism evidence="1 2">
    <name type="scientific">Pseudobacteriovorax antillogorgiicola</name>
    <dbReference type="NCBI Taxonomy" id="1513793"/>
    <lineage>
        <taxon>Bacteria</taxon>
        <taxon>Pseudomonadati</taxon>
        <taxon>Bdellovibrionota</taxon>
        <taxon>Oligoflexia</taxon>
        <taxon>Oligoflexales</taxon>
        <taxon>Pseudobacteriovoracaceae</taxon>
        <taxon>Pseudobacteriovorax</taxon>
    </lineage>
</organism>
<dbReference type="AlphaFoldDB" id="A0A1Y6CU83"/>
<dbReference type="PIRSF" id="PIRSF012508">
    <property type="entry name" value="YerC"/>
    <property type="match status" value="1"/>
</dbReference>
<dbReference type="GO" id="GO:0043565">
    <property type="term" value="F:sequence-specific DNA binding"/>
    <property type="evidence" value="ECO:0007669"/>
    <property type="project" value="InterPro"/>
</dbReference>
<dbReference type="Pfam" id="PF01371">
    <property type="entry name" value="Trp_repressor"/>
    <property type="match status" value="1"/>
</dbReference>
<dbReference type="RefSeq" id="WP_132325361.1">
    <property type="nucleotide sequence ID" value="NZ_FWZT01000032.1"/>
</dbReference>
<keyword evidence="2" id="KW-1185">Reference proteome</keyword>
<dbReference type="InterPro" id="IPR010921">
    <property type="entry name" value="Trp_repressor/repl_initiator"/>
</dbReference>
<dbReference type="InterPro" id="IPR038116">
    <property type="entry name" value="TrpR-like_sf"/>
</dbReference>
<dbReference type="SUPFAM" id="SSF48295">
    <property type="entry name" value="TrpR-like"/>
    <property type="match status" value="1"/>
</dbReference>
<evidence type="ECO:0000313" key="2">
    <source>
        <dbReference type="Proteomes" id="UP000192907"/>
    </source>
</evidence>
<evidence type="ECO:0000313" key="1">
    <source>
        <dbReference type="EMBL" id="SMF78323.1"/>
    </source>
</evidence>
<reference evidence="2" key="1">
    <citation type="submission" date="2017-04" db="EMBL/GenBank/DDBJ databases">
        <authorList>
            <person name="Varghese N."/>
            <person name="Submissions S."/>
        </authorList>
    </citation>
    <scope>NUCLEOTIDE SEQUENCE [LARGE SCALE GENOMIC DNA]</scope>
    <source>
        <strain evidence="2">RKEM611</strain>
    </source>
</reference>
<gene>
    <name evidence="1" type="ORF">SAMN06296036_13250</name>
</gene>
<protein>
    <submittedName>
        <fullName evidence="1">Trp operon repressor family</fullName>
    </submittedName>
</protein>
<accession>A0A1Y6CU83</accession>